<dbReference type="Gene3D" id="1.10.510.10">
    <property type="entry name" value="Transferase(Phosphotransferase) domain 1"/>
    <property type="match status" value="1"/>
</dbReference>
<keyword evidence="4" id="KW-0808">Transferase</keyword>
<feature type="binding site" evidence="3">
    <location>
        <position position="84"/>
    </location>
    <ligand>
        <name>ATP</name>
        <dbReference type="ChEBI" id="CHEBI:30616"/>
    </ligand>
</feature>
<dbReference type="PROSITE" id="PS00107">
    <property type="entry name" value="PROTEIN_KINASE_ATP"/>
    <property type="match status" value="1"/>
</dbReference>
<dbReference type="GO" id="GO:0005524">
    <property type="term" value="F:ATP binding"/>
    <property type="evidence" value="ECO:0007669"/>
    <property type="project" value="UniProtKB-UniRule"/>
</dbReference>
<comment type="caution">
    <text evidence="7">The sequence shown here is derived from an EMBL/GenBank/DDBJ whole genome shotgun (WGS) entry which is preliminary data.</text>
</comment>
<dbReference type="InterPro" id="IPR008271">
    <property type="entry name" value="Ser/Thr_kinase_AS"/>
</dbReference>
<keyword evidence="8" id="KW-1185">Reference proteome</keyword>
<reference evidence="7" key="1">
    <citation type="journal article" date="2020" name="J Insects Food Feed">
        <title>The yellow mealworm (Tenebrio molitor) genome: a resource for the emerging insects as food and feed industry.</title>
        <authorList>
            <person name="Eriksson T."/>
            <person name="Andere A."/>
            <person name="Kelstrup H."/>
            <person name="Emery V."/>
            <person name="Picard C."/>
        </authorList>
    </citation>
    <scope>NUCLEOTIDE SEQUENCE</scope>
    <source>
        <strain evidence="7">Stoneville</strain>
        <tissue evidence="7">Whole head</tissue>
    </source>
</reference>
<dbReference type="SUPFAM" id="SSF56112">
    <property type="entry name" value="Protein kinase-like (PK-like)"/>
    <property type="match status" value="1"/>
</dbReference>
<dbReference type="InterPro" id="IPR011009">
    <property type="entry name" value="Kinase-like_dom_sf"/>
</dbReference>
<keyword evidence="2 3" id="KW-0067">ATP-binding</keyword>
<sequence length="427" mass="49169">MSFIVNGQKMMHAAVNTDPLQLTKAQELKQLYYGLKVRNIPHVKIAEMNELKVWYDFGEKIGEGGFGMVMSVKDRSTNKKWAMKVGNRLMLAQQEIQILKLIQHPHIIYLDRIYESSKRIYMIFEKCYGDFAKIYHERKPFVEKIAKKIISELVDAVAYLHKYGNSVMAQVSKYKLRVIDIVHRDLKMENILLGENPEDPSDEYYIKLTDFGLSIVRSGKGVDSMLHDFCGTLCYMAPEMITFRSYSQMCDMWSIGVILYMLVMGKFPFFSKNQQELQELICTQDPRLNESKLSVEVTDLILLLLVKDPVKRMRATEVLQHPWILNTKITKGMHYNIMEKMKEWKSEMTVTVESGAVSDWVATSTDDSCKSKQPMALPKTNINFERRSSKKLNTRAKTPGSKDVLPKDASKTTTGSTRKNGARRKPV</sequence>
<dbReference type="PROSITE" id="PS00108">
    <property type="entry name" value="PROTEIN_KINASE_ST"/>
    <property type="match status" value="1"/>
</dbReference>
<evidence type="ECO:0000259" key="6">
    <source>
        <dbReference type="PROSITE" id="PS50011"/>
    </source>
</evidence>
<dbReference type="Proteomes" id="UP000719412">
    <property type="component" value="Unassembled WGS sequence"/>
</dbReference>
<evidence type="ECO:0000313" key="7">
    <source>
        <dbReference type="EMBL" id="KAH0811529.1"/>
    </source>
</evidence>
<feature type="region of interest" description="Disordered" evidence="5">
    <location>
        <begin position="384"/>
        <end position="427"/>
    </location>
</feature>
<dbReference type="InterPro" id="IPR017441">
    <property type="entry name" value="Protein_kinase_ATP_BS"/>
</dbReference>
<protein>
    <recommendedName>
        <fullName evidence="6">Protein kinase domain-containing protein</fullName>
    </recommendedName>
</protein>
<dbReference type="EMBL" id="JABDTM020026731">
    <property type="protein sequence ID" value="KAH0811529.1"/>
    <property type="molecule type" value="Genomic_DNA"/>
</dbReference>
<dbReference type="SMART" id="SM00220">
    <property type="entry name" value="S_TKc"/>
    <property type="match status" value="1"/>
</dbReference>
<keyword evidence="1 3" id="KW-0547">Nucleotide-binding</keyword>
<evidence type="ECO:0000256" key="2">
    <source>
        <dbReference type="ARBA" id="ARBA00022840"/>
    </source>
</evidence>
<reference evidence="7" key="2">
    <citation type="submission" date="2021-08" db="EMBL/GenBank/DDBJ databases">
        <authorList>
            <person name="Eriksson T."/>
        </authorList>
    </citation>
    <scope>NUCLEOTIDE SEQUENCE</scope>
    <source>
        <strain evidence="7">Stoneville</strain>
        <tissue evidence="7">Whole head</tissue>
    </source>
</reference>
<proteinExistence type="inferred from homology"/>
<name>A0A8J6HB42_TENMO</name>
<evidence type="ECO:0000256" key="1">
    <source>
        <dbReference type="ARBA" id="ARBA00022741"/>
    </source>
</evidence>
<keyword evidence="4" id="KW-0418">Kinase</keyword>
<evidence type="ECO:0000313" key="8">
    <source>
        <dbReference type="Proteomes" id="UP000719412"/>
    </source>
</evidence>
<feature type="domain" description="Protein kinase" evidence="6">
    <location>
        <begin position="55"/>
        <end position="324"/>
    </location>
</feature>
<dbReference type="Pfam" id="PF00069">
    <property type="entry name" value="Pkinase"/>
    <property type="match status" value="1"/>
</dbReference>
<evidence type="ECO:0000256" key="3">
    <source>
        <dbReference type="PROSITE-ProRule" id="PRU10141"/>
    </source>
</evidence>
<organism evidence="7 8">
    <name type="scientific">Tenebrio molitor</name>
    <name type="common">Yellow mealworm beetle</name>
    <dbReference type="NCBI Taxonomy" id="7067"/>
    <lineage>
        <taxon>Eukaryota</taxon>
        <taxon>Metazoa</taxon>
        <taxon>Ecdysozoa</taxon>
        <taxon>Arthropoda</taxon>
        <taxon>Hexapoda</taxon>
        <taxon>Insecta</taxon>
        <taxon>Pterygota</taxon>
        <taxon>Neoptera</taxon>
        <taxon>Endopterygota</taxon>
        <taxon>Coleoptera</taxon>
        <taxon>Polyphaga</taxon>
        <taxon>Cucujiformia</taxon>
        <taxon>Tenebrionidae</taxon>
        <taxon>Tenebrio</taxon>
    </lineage>
</organism>
<accession>A0A8J6HB42</accession>
<dbReference type="AlphaFoldDB" id="A0A8J6HB42"/>
<keyword evidence="4" id="KW-0723">Serine/threonine-protein kinase</keyword>
<comment type="similarity">
    <text evidence="4">Belongs to the protein kinase superfamily.</text>
</comment>
<dbReference type="PANTHER" id="PTHR24347">
    <property type="entry name" value="SERINE/THREONINE-PROTEIN KINASE"/>
    <property type="match status" value="1"/>
</dbReference>
<evidence type="ECO:0000256" key="4">
    <source>
        <dbReference type="RuleBase" id="RU000304"/>
    </source>
</evidence>
<dbReference type="PROSITE" id="PS50011">
    <property type="entry name" value="PROTEIN_KINASE_DOM"/>
    <property type="match status" value="1"/>
</dbReference>
<dbReference type="FunFam" id="1.10.510.10:FF:000571">
    <property type="entry name" value="Maternal embryonic leucine zipper kinase"/>
    <property type="match status" value="1"/>
</dbReference>
<dbReference type="GO" id="GO:0004674">
    <property type="term" value="F:protein serine/threonine kinase activity"/>
    <property type="evidence" value="ECO:0007669"/>
    <property type="project" value="UniProtKB-KW"/>
</dbReference>
<evidence type="ECO:0000256" key="5">
    <source>
        <dbReference type="SAM" id="MobiDB-lite"/>
    </source>
</evidence>
<dbReference type="InterPro" id="IPR000719">
    <property type="entry name" value="Prot_kinase_dom"/>
</dbReference>
<gene>
    <name evidence="7" type="ORF">GEV33_011261</name>
</gene>